<dbReference type="PANTHER" id="PTHR43669">
    <property type="entry name" value="5-KETO-D-GLUCONATE 5-REDUCTASE"/>
    <property type="match status" value="1"/>
</dbReference>
<dbReference type="PRINTS" id="PR00081">
    <property type="entry name" value="GDHRDH"/>
</dbReference>
<dbReference type="Gene3D" id="3.40.50.720">
    <property type="entry name" value="NAD(P)-binding Rossmann-like Domain"/>
    <property type="match status" value="1"/>
</dbReference>
<dbReference type="InterPro" id="IPR002347">
    <property type="entry name" value="SDR_fam"/>
</dbReference>
<dbReference type="InterPro" id="IPR036409">
    <property type="entry name" value="Aldolase_II/adducin_N_sf"/>
</dbReference>
<keyword evidence="2" id="KW-0560">Oxidoreductase</keyword>
<protein>
    <submittedName>
        <fullName evidence="5">Oxidoreductase YuxG</fullName>
    </submittedName>
</protein>
<dbReference type="GO" id="GO:0016491">
    <property type="term" value="F:oxidoreductase activity"/>
    <property type="evidence" value="ECO:0007669"/>
    <property type="project" value="UniProtKB-KW"/>
</dbReference>
<dbReference type="Proteomes" id="UP000632195">
    <property type="component" value="Unassembled WGS sequence"/>
</dbReference>
<dbReference type="SMART" id="SM00822">
    <property type="entry name" value="PKS_KR"/>
    <property type="match status" value="1"/>
</dbReference>
<dbReference type="SUPFAM" id="SSF51735">
    <property type="entry name" value="NAD(P)-binding Rossmann-fold domains"/>
    <property type="match status" value="1"/>
</dbReference>
<dbReference type="InterPro" id="IPR057326">
    <property type="entry name" value="KR_dom"/>
</dbReference>
<evidence type="ECO:0000256" key="2">
    <source>
        <dbReference type="ARBA" id="ARBA00023002"/>
    </source>
</evidence>
<reference evidence="5" key="1">
    <citation type="journal article" date="2014" name="Int. J. Syst. Evol. Microbiol.">
        <title>Complete genome sequence of Corynebacterium casei LMG S-19264T (=DSM 44701T), isolated from a smear-ripened cheese.</title>
        <authorList>
            <consortium name="US DOE Joint Genome Institute (JGI-PGF)"/>
            <person name="Walter F."/>
            <person name="Albersmeier A."/>
            <person name="Kalinowski J."/>
            <person name="Ruckert C."/>
        </authorList>
    </citation>
    <scope>NUCLEOTIDE SEQUENCE</scope>
    <source>
        <strain evidence="5">JCM 13583</strain>
    </source>
</reference>
<dbReference type="Pfam" id="PF13561">
    <property type="entry name" value="adh_short_C2"/>
    <property type="match status" value="1"/>
</dbReference>
<dbReference type="PANTHER" id="PTHR43669:SF8">
    <property type="entry name" value="SHORT-CHAIN TYPE DEHYDROGENASE_REDUCTASE-RELATED"/>
    <property type="match status" value="1"/>
</dbReference>
<feature type="domain" description="Ketoreductase" evidence="3">
    <location>
        <begin position="406"/>
        <end position="586"/>
    </location>
</feature>
<evidence type="ECO:0000313" key="6">
    <source>
        <dbReference type="Proteomes" id="UP000632195"/>
    </source>
</evidence>
<dbReference type="EMBL" id="BMNY01000003">
    <property type="protein sequence ID" value="GGM78412.1"/>
    <property type="molecule type" value="Genomic_DNA"/>
</dbReference>
<dbReference type="FunFam" id="3.40.50.720:FF:000084">
    <property type="entry name" value="Short-chain dehydrogenase reductase"/>
    <property type="match status" value="1"/>
</dbReference>
<dbReference type="RefSeq" id="WP_229657576.1">
    <property type="nucleotide sequence ID" value="NZ_BMNY01000003.1"/>
</dbReference>
<evidence type="ECO:0000259" key="4">
    <source>
        <dbReference type="SMART" id="SM01007"/>
    </source>
</evidence>
<gene>
    <name evidence="5" type="primary">yuxG</name>
    <name evidence="5" type="ORF">GCM10007108_15690</name>
</gene>
<sequence>MQSKWSPRQFRDEMEARVYTSRLIGSDPDLVLHGGGNTSLKRYEVDHAGREVYVLRVKGSGSDLASIEESGFTGLRMEDLLLARKRESMTDEEMMDYLRKSMLDPSEPSPSVETFLHAFIPHRFVDHSHADAILSITNTNLSERDVEGIFSNVLVVPYIPPGFRLARALLPLVENMSSSVRGIILSRHGLFTFGSTAEESYRRHIEIVDEAEKYLEERVGKDPLEVVHGEADPQPFLAALPTLRGSLSRSSKKVLFVDRSEEAVRISRSRQAEAFEHSGPATPDMLIRTKYDYLYIRDPGEIPGSVDAFASRYREEWQRYVKGYPMHDPYPTAIVVRGFGIITAGTSLKEARIVRDQVVHSILVNSRAEKLAGHRFISREEAYAMEYWPLEEAKLRKYRPKMLQGSVALVTGAASGIGLEAARKLAGAGALVVACDLDSSIDDVARNLSAETQGYVVPYRVDLSKPQEIEEMFRFIVSNYGGIDAVFNNAGILKSAPIDEITVEDMDRHYQVNARAMFLVAREAFKVMKQQGIGGNIVFNITKNLTHPGPGMAAYGSTKAFAAHICHYVAREGGRYGIRANIINPDKVFRGSKIWENGVLEARAKAKGQTVEEYKTQNLLHREVLPEHVANVLLALLDESTFGVTTDAMIPVDGGVM</sequence>
<name>A0AA37BSG9_9ARCH</name>
<feature type="domain" description="Class II aldolase/adducin N-terminal" evidence="4">
    <location>
        <begin position="16"/>
        <end position="215"/>
    </location>
</feature>
<evidence type="ECO:0000313" key="5">
    <source>
        <dbReference type="EMBL" id="GGM78412.1"/>
    </source>
</evidence>
<dbReference type="InterPro" id="IPR001303">
    <property type="entry name" value="Aldolase_II/adducin_N"/>
</dbReference>
<dbReference type="SMART" id="SM01007">
    <property type="entry name" value="Aldolase_II"/>
    <property type="match status" value="1"/>
</dbReference>
<organism evidence="5 6">
    <name type="scientific">Thermogymnomonas acidicola</name>
    <dbReference type="NCBI Taxonomy" id="399579"/>
    <lineage>
        <taxon>Archaea</taxon>
        <taxon>Methanobacteriati</taxon>
        <taxon>Thermoplasmatota</taxon>
        <taxon>Thermoplasmata</taxon>
        <taxon>Thermoplasmatales</taxon>
        <taxon>Thermogymnomonas</taxon>
    </lineage>
</organism>
<dbReference type="CDD" id="cd08943">
    <property type="entry name" value="R1PA_ADH_SDR_c"/>
    <property type="match status" value="1"/>
</dbReference>
<keyword evidence="6" id="KW-1185">Reference proteome</keyword>
<evidence type="ECO:0000259" key="3">
    <source>
        <dbReference type="SMART" id="SM00822"/>
    </source>
</evidence>
<dbReference type="Pfam" id="PF00596">
    <property type="entry name" value="Aldolase_II"/>
    <property type="match status" value="1"/>
</dbReference>
<reference evidence="5" key="2">
    <citation type="submission" date="2022-09" db="EMBL/GenBank/DDBJ databases">
        <authorList>
            <person name="Sun Q."/>
            <person name="Ohkuma M."/>
        </authorList>
    </citation>
    <scope>NUCLEOTIDE SEQUENCE</scope>
    <source>
        <strain evidence="5">JCM 13583</strain>
    </source>
</reference>
<evidence type="ECO:0000256" key="1">
    <source>
        <dbReference type="ARBA" id="ARBA00006484"/>
    </source>
</evidence>
<proteinExistence type="inferred from homology"/>
<dbReference type="Gene3D" id="3.40.225.10">
    <property type="entry name" value="Class II aldolase/adducin N-terminal domain"/>
    <property type="match status" value="1"/>
</dbReference>
<dbReference type="InterPro" id="IPR036291">
    <property type="entry name" value="NAD(P)-bd_dom_sf"/>
</dbReference>
<comment type="similarity">
    <text evidence="1">Belongs to the short-chain dehydrogenases/reductases (SDR) family.</text>
</comment>
<accession>A0AA37BSG9</accession>
<dbReference type="SUPFAM" id="SSF53639">
    <property type="entry name" value="AraD/HMP-PK domain-like"/>
    <property type="match status" value="1"/>
</dbReference>
<comment type="caution">
    <text evidence="5">The sequence shown here is derived from an EMBL/GenBank/DDBJ whole genome shotgun (WGS) entry which is preliminary data.</text>
</comment>
<dbReference type="AlphaFoldDB" id="A0AA37BSG9"/>